<comment type="caution">
    <text evidence="2">The sequence shown here is derived from an EMBL/GenBank/DDBJ whole genome shotgun (WGS) entry which is preliminary data.</text>
</comment>
<dbReference type="Proteomes" id="UP001473063">
    <property type="component" value="Unassembled WGS sequence"/>
</dbReference>
<protein>
    <recommendedName>
        <fullName evidence="4">V-type ATP synthase subunit H</fullName>
    </recommendedName>
</protein>
<feature type="coiled-coil region" evidence="1">
    <location>
        <begin position="2"/>
        <end position="96"/>
    </location>
</feature>
<evidence type="ECO:0000313" key="3">
    <source>
        <dbReference type="Proteomes" id="UP001473063"/>
    </source>
</evidence>
<evidence type="ECO:0008006" key="4">
    <source>
        <dbReference type="Google" id="ProtNLM"/>
    </source>
</evidence>
<sequence length="102" mass="10818">MIQETIRAVKEAEAKAQQKVSDASVCAQGIIREAEKKAGEMISKAEAAAAEAAAADMEAAKARAQGEENTVGEQVEEALEALRKKADANREQAIQAVMDSLF</sequence>
<evidence type="ECO:0000256" key="1">
    <source>
        <dbReference type="SAM" id="Coils"/>
    </source>
</evidence>
<reference evidence="2 3" key="1">
    <citation type="submission" date="2024-03" db="EMBL/GenBank/DDBJ databases">
        <title>Human intestinal bacterial collection.</title>
        <authorList>
            <person name="Pauvert C."/>
            <person name="Hitch T.C.A."/>
            <person name="Clavel T."/>
        </authorList>
    </citation>
    <scope>NUCLEOTIDE SEQUENCE [LARGE SCALE GENOMIC DNA]</scope>
    <source>
        <strain evidence="2 3">CLA-JM-H16</strain>
    </source>
</reference>
<keyword evidence="1" id="KW-0175">Coiled coil</keyword>
<proteinExistence type="predicted"/>
<evidence type="ECO:0000313" key="2">
    <source>
        <dbReference type="EMBL" id="MEQ2372469.1"/>
    </source>
</evidence>
<organism evidence="2 3">
    <name type="scientific">Blautia aquisgranensis</name>
    <dbReference type="NCBI Taxonomy" id="3133153"/>
    <lineage>
        <taxon>Bacteria</taxon>
        <taxon>Bacillati</taxon>
        <taxon>Bacillota</taxon>
        <taxon>Clostridia</taxon>
        <taxon>Lachnospirales</taxon>
        <taxon>Lachnospiraceae</taxon>
        <taxon>Blautia</taxon>
    </lineage>
</organism>
<accession>A0ABV1BIN2</accession>
<dbReference type="RefSeq" id="WP_349057672.1">
    <property type="nucleotide sequence ID" value="NZ_JBBMEJ010000035.1"/>
</dbReference>
<name>A0ABV1BIN2_9FIRM</name>
<dbReference type="EMBL" id="JBBMEJ010000035">
    <property type="protein sequence ID" value="MEQ2372469.1"/>
    <property type="molecule type" value="Genomic_DNA"/>
</dbReference>
<gene>
    <name evidence="2" type="ORF">WMO28_16350</name>
</gene>
<keyword evidence="3" id="KW-1185">Reference proteome</keyword>
<dbReference type="Gene3D" id="1.20.5.2950">
    <property type="match status" value="1"/>
</dbReference>